<proteinExistence type="predicted"/>
<dbReference type="AlphaFoldDB" id="A0A840V3S3"/>
<dbReference type="Proteomes" id="UP000557717">
    <property type="component" value="Unassembled WGS sequence"/>
</dbReference>
<dbReference type="InterPro" id="IPR011727">
    <property type="entry name" value="CHP02117"/>
</dbReference>
<dbReference type="RefSeq" id="WP_221285134.1">
    <property type="nucleotide sequence ID" value="NZ_JACHFD010000011.1"/>
</dbReference>
<gene>
    <name evidence="1" type="ORF">HNR46_002416</name>
</gene>
<dbReference type="Pfam" id="PF09601">
    <property type="entry name" value="DUF2459"/>
    <property type="match status" value="1"/>
</dbReference>
<evidence type="ECO:0000313" key="1">
    <source>
        <dbReference type="EMBL" id="MBB5352173.1"/>
    </source>
</evidence>
<evidence type="ECO:0008006" key="3">
    <source>
        <dbReference type="Google" id="ProtNLM"/>
    </source>
</evidence>
<reference evidence="1 2" key="1">
    <citation type="submission" date="2020-08" db="EMBL/GenBank/DDBJ databases">
        <title>Genomic Encyclopedia of Type Strains, Phase IV (KMG-IV): sequencing the most valuable type-strain genomes for metagenomic binning, comparative biology and taxonomic classification.</title>
        <authorList>
            <person name="Goeker M."/>
        </authorList>
    </citation>
    <scope>NUCLEOTIDE SEQUENCE [LARGE SCALE GENOMIC DNA]</scope>
    <source>
        <strain evidence="1 2">YC6886</strain>
    </source>
</reference>
<evidence type="ECO:0000313" key="2">
    <source>
        <dbReference type="Proteomes" id="UP000557717"/>
    </source>
</evidence>
<protein>
    <recommendedName>
        <fullName evidence="3">DUF2459 domain-containing protein</fullName>
    </recommendedName>
</protein>
<name>A0A840V3S3_9BACT</name>
<dbReference type="EMBL" id="JACHFD010000011">
    <property type="protein sequence ID" value="MBB5352173.1"/>
    <property type="molecule type" value="Genomic_DNA"/>
</dbReference>
<accession>A0A840V3S3</accession>
<comment type="caution">
    <text evidence="1">The sequence shown here is derived from an EMBL/GenBank/DDBJ whole genome shotgun (WGS) entry which is preliminary data.</text>
</comment>
<organism evidence="1 2">
    <name type="scientific">Haloferula luteola</name>
    <dbReference type="NCBI Taxonomy" id="595692"/>
    <lineage>
        <taxon>Bacteria</taxon>
        <taxon>Pseudomonadati</taxon>
        <taxon>Verrucomicrobiota</taxon>
        <taxon>Verrucomicrobiia</taxon>
        <taxon>Verrucomicrobiales</taxon>
        <taxon>Verrucomicrobiaceae</taxon>
        <taxon>Haloferula</taxon>
    </lineage>
</organism>
<sequence>MWRFVALLVSSLLLPGCMIAFPKDREREAVRREEVARPADEPRTVPVVIFADRLHTGVILDLRWLRRHGYVPPEEVKSYRWAAFSWGDETAYVQKEWLTPGQVFQAFALPSRSVMEIIAFDYNIPEVCHHQRLYQGFTTEAAGEDIAAYLNFTTLRDAQGVPSVLGPSSWGGGEMVRSPHSYYFPRICNVWTVEALDAAGFEFHRWTGLSAAGVIRQATARKNGFAQIWDPSWQMSGKLSP</sequence>
<keyword evidence="2" id="KW-1185">Reference proteome</keyword>